<protein>
    <submittedName>
        <fullName evidence="1">Uncharacterized protein</fullName>
    </submittedName>
</protein>
<organism evidence="1 2">
    <name type="scientific">Inquilinus limosus</name>
    <dbReference type="NCBI Taxonomy" id="171674"/>
    <lineage>
        <taxon>Bacteria</taxon>
        <taxon>Pseudomonadati</taxon>
        <taxon>Pseudomonadota</taxon>
        <taxon>Alphaproteobacteria</taxon>
        <taxon>Rhodospirillales</taxon>
        <taxon>Rhodospirillaceae</taxon>
        <taxon>Inquilinus</taxon>
    </lineage>
</organism>
<evidence type="ECO:0000313" key="1">
    <source>
        <dbReference type="EMBL" id="MBW8724355.1"/>
    </source>
</evidence>
<proteinExistence type="predicted"/>
<name>A0A952KDI8_9PROT</name>
<dbReference type="Proteomes" id="UP000700706">
    <property type="component" value="Unassembled WGS sequence"/>
</dbReference>
<dbReference type="EMBL" id="JAEKLZ010000098">
    <property type="protein sequence ID" value="MBW8724355.1"/>
    <property type="molecule type" value="Genomic_DNA"/>
</dbReference>
<dbReference type="AlphaFoldDB" id="A0A952KDI8"/>
<sequence length="184" mass="20130">MQMLDARDPILRGPAAMPAGLDDLVLEAELQPVVRVSVVQGPFNALVLVRGTLAAGAVESDAIHAVRTNFAPAGFDPDAPFKHSSTAALRQAGGAEIDAIDHGYFDETGRWVLLIRGDILRRRGAFELTSWVMCREETAGKPDDRLAFRSYPFFVPPKPPEPVDPWARAMTRLFPRRPDARSAA</sequence>
<reference evidence="1" key="1">
    <citation type="submission" date="2020-06" db="EMBL/GenBank/DDBJ databases">
        <title>Stable isotope informed genome-resolved metagenomics uncovers potential trophic interactions in rhizosphere soil.</title>
        <authorList>
            <person name="Starr E.P."/>
            <person name="Shi S."/>
            <person name="Blazewicz S.J."/>
            <person name="Koch B.J."/>
            <person name="Probst A.J."/>
            <person name="Hungate B.A."/>
            <person name="Pett-Ridge J."/>
            <person name="Firestone M.K."/>
            <person name="Banfield J.F."/>
        </authorList>
    </citation>
    <scope>NUCLEOTIDE SEQUENCE</scope>
    <source>
        <strain evidence="1">YM_69_17</strain>
    </source>
</reference>
<evidence type="ECO:0000313" key="2">
    <source>
        <dbReference type="Proteomes" id="UP000700706"/>
    </source>
</evidence>
<comment type="caution">
    <text evidence="1">The sequence shown here is derived from an EMBL/GenBank/DDBJ whole genome shotgun (WGS) entry which is preliminary data.</text>
</comment>
<accession>A0A952KDI8</accession>
<gene>
    <name evidence="1" type="ORF">JF625_04250</name>
</gene>